<organism evidence="1">
    <name type="scientific">freshwater metagenome</name>
    <dbReference type="NCBI Taxonomy" id="449393"/>
    <lineage>
        <taxon>unclassified sequences</taxon>
        <taxon>metagenomes</taxon>
        <taxon>ecological metagenomes</taxon>
    </lineage>
</organism>
<dbReference type="EMBL" id="CAEZVK010000193">
    <property type="protein sequence ID" value="CAB4640978.1"/>
    <property type="molecule type" value="Genomic_DNA"/>
</dbReference>
<gene>
    <name evidence="1" type="ORF">UFOPK2000_01393</name>
</gene>
<dbReference type="AlphaFoldDB" id="A0A6J6JWZ0"/>
<sequence length="176" mass="19151">MTLRFLSSPVRPPTRPSITPCLRVCVTEKSSTGSDVVRPNAAALSIARRIDAVSRSSLAGMQPTLRQVPPMRFFSIRAMLSPADAPYSAAAYPPGPPPMMTTSKFSVIRTTSIATTGSLSLPAPEPGPDRYFQRHSRRPEFADQRVARNNWAAAAAKIAKPQANARRISFRVLMDS</sequence>
<evidence type="ECO:0000313" key="1">
    <source>
        <dbReference type="EMBL" id="CAB4640978.1"/>
    </source>
</evidence>
<proteinExistence type="predicted"/>
<protein>
    <submittedName>
        <fullName evidence="1">Unannotated protein</fullName>
    </submittedName>
</protein>
<name>A0A6J6JWZ0_9ZZZZ</name>
<reference evidence="1" key="1">
    <citation type="submission" date="2020-05" db="EMBL/GenBank/DDBJ databases">
        <authorList>
            <person name="Chiriac C."/>
            <person name="Salcher M."/>
            <person name="Ghai R."/>
            <person name="Kavagutti S V."/>
        </authorList>
    </citation>
    <scope>NUCLEOTIDE SEQUENCE</scope>
</reference>
<accession>A0A6J6JWZ0</accession>